<dbReference type="GO" id="GO:0140662">
    <property type="term" value="F:ATP-dependent protein folding chaperone"/>
    <property type="evidence" value="ECO:0007669"/>
    <property type="project" value="InterPro"/>
</dbReference>
<dbReference type="EMBL" id="CAJNNW010028448">
    <property type="protein sequence ID" value="CAE8696133.1"/>
    <property type="molecule type" value="Genomic_DNA"/>
</dbReference>
<dbReference type="PRINTS" id="PR00304">
    <property type="entry name" value="TCOMPLEXTCP1"/>
</dbReference>
<name>A0A813KDD0_POLGL</name>
<evidence type="ECO:0000256" key="5">
    <source>
        <dbReference type="RuleBase" id="RU004187"/>
    </source>
</evidence>
<sequence length="146" mass="15634">MPEGINKVSDEKGHDVRSSNILAARAVADTIRTSLGPKGMDKMIQEANGQVMISNDGATILEKMKLTHPTARMMAELSRAQDIEAGDGTTTVVVLAGALLQASERLLDQGIHPQTITEAFLKAADKADEILKQASLPVDLSNRELD</sequence>
<dbReference type="InterPro" id="IPR027413">
    <property type="entry name" value="GROEL-like_equatorial_sf"/>
</dbReference>
<evidence type="ECO:0000313" key="7">
    <source>
        <dbReference type="Proteomes" id="UP000626109"/>
    </source>
</evidence>
<accession>A0A813KDD0</accession>
<proteinExistence type="inferred from homology"/>
<dbReference type="PROSITE" id="PS00750">
    <property type="entry name" value="TCP1_1"/>
    <property type="match status" value="1"/>
</dbReference>
<evidence type="ECO:0000256" key="1">
    <source>
        <dbReference type="ARBA" id="ARBA00008020"/>
    </source>
</evidence>
<dbReference type="InterPro" id="IPR002194">
    <property type="entry name" value="Chaperonin_TCP-1_CS"/>
</dbReference>
<dbReference type="Gene3D" id="1.10.560.10">
    <property type="entry name" value="GroEL-like equatorial domain"/>
    <property type="match status" value="1"/>
</dbReference>
<dbReference type="Proteomes" id="UP000626109">
    <property type="component" value="Unassembled WGS sequence"/>
</dbReference>
<keyword evidence="3 5" id="KW-0067">ATP-binding</keyword>
<dbReference type="InterPro" id="IPR002423">
    <property type="entry name" value="Cpn60/GroEL/TCP-1"/>
</dbReference>
<evidence type="ECO:0000256" key="4">
    <source>
        <dbReference type="ARBA" id="ARBA00023186"/>
    </source>
</evidence>
<comment type="caution">
    <text evidence="6">The sequence shown here is derived from an EMBL/GenBank/DDBJ whole genome shotgun (WGS) entry which is preliminary data.</text>
</comment>
<dbReference type="AlphaFoldDB" id="A0A813KDD0"/>
<evidence type="ECO:0000313" key="6">
    <source>
        <dbReference type="EMBL" id="CAE8696133.1"/>
    </source>
</evidence>
<evidence type="ECO:0000256" key="2">
    <source>
        <dbReference type="ARBA" id="ARBA00022741"/>
    </source>
</evidence>
<comment type="similarity">
    <text evidence="1 5">Belongs to the TCP-1 chaperonin family.</text>
</comment>
<dbReference type="GO" id="GO:0051082">
    <property type="term" value="F:unfolded protein binding"/>
    <property type="evidence" value="ECO:0007669"/>
    <property type="project" value="InterPro"/>
</dbReference>
<keyword evidence="4 5" id="KW-0143">Chaperone</keyword>
<dbReference type="PROSITE" id="PS00751">
    <property type="entry name" value="TCP1_2"/>
    <property type="match status" value="1"/>
</dbReference>
<dbReference type="PANTHER" id="PTHR11353">
    <property type="entry name" value="CHAPERONIN"/>
    <property type="match status" value="1"/>
</dbReference>
<gene>
    <name evidence="6" type="ORF">PGLA2088_LOCUS29703</name>
</gene>
<evidence type="ECO:0000256" key="3">
    <source>
        <dbReference type="ARBA" id="ARBA00022840"/>
    </source>
</evidence>
<dbReference type="SUPFAM" id="SSF48592">
    <property type="entry name" value="GroEL equatorial domain-like"/>
    <property type="match status" value="1"/>
</dbReference>
<dbReference type="PROSITE" id="PS00995">
    <property type="entry name" value="TCP1_3"/>
    <property type="match status" value="1"/>
</dbReference>
<evidence type="ECO:0008006" key="8">
    <source>
        <dbReference type="Google" id="ProtNLM"/>
    </source>
</evidence>
<protein>
    <recommendedName>
        <fullName evidence="8">T-complex protein 1 subunit delta</fullName>
    </recommendedName>
</protein>
<organism evidence="6 7">
    <name type="scientific">Polarella glacialis</name>
    <name type="common">Dinoflagellate</name>
    <dbReference type="NCBI Taxonomy" id="89957"/>
    <lineage>
        <taxon>Eukaryota</taxon>
        <taxon>Sar</taxon>
        <taxon>Alveolata</taxon>
        <taxon>Dinophyceae</taxon>
        <taxon>Suessiales</taxon>
        <taxon>Suessiaceae</taxon>
        <taxon>Polarella</taxon>
    </lineage>
</organism>
<reference evidence="6" key="1">
    <citation type="submission" date="2021-02" db="EMBL/GenBank/DDBJ databases">
        <authorList>
            <person name="Dougan E. K."/>
            <person name="Rhodes N."/>
            <person name="Thang M."/>
            <person name="Chan C."/>
        </authorList>
    </citation>
    <scope>NUCLEOTIDE SEQUENCE</scope>
</reference>
<keyword evidence="2 5" id="KW-0547">Nucleotide-binding</keyword>
<dbReference type="GO" id="GO:0005524">
    <property type="term" value="F:ATP binding"/>
    <property type="evidence" value="ECO:0007669"/>
    <property type="project" value="UniProtKB-KW"/>
</dbReference>
<dbReference type="InterPro" id="IPR017998">
    <property type="entry name" value="Chaperone_TCP-1"/>
</dbReference>
<dbReference type="Pfam" id="PF00118">
    <property type="entry name" value="Cpn60_TCP1"/>
    <property type="match status" value="1"/>
</dbReference>
<dbReference type="GO" id="GO:0016887">
    <property type="term" value="F:ATP hydrolysis activity"/>
    <property type="evidence" value="ECO:0007669"/>
    <property type="project" value="InterPro"/>
</dbReference>